<evidence type="ECO:0000313" key="1">
    <source>
        <dbReference type="EMBL" id="KAF3210398.1"/>
    </source>
</evidence>
<name>A0A7C8QF21_ORBOL</name>
<accession>A0A7C8QF21</accession>
<organism evidence="1 2">
    <name type="scientific">Orbilia oligospora</name>
    <name type="common">Nematode-trapping fungus</name>
    <name type="synonym">Arthrobotrys oligospora</name>
    <dbReference type="NCBI Taxonomy" id="2813651"/>
    <lineage>
        <taxon>Eukaryota</taxon>
        <taxon>Fungi</taxon>
        <taxon>Dikarya</taxon>
        <taxon>Ascomycota</taxon>
        <taxon>Pezizomycotina</taxon>
        <taxon>Orbiliomycetes</taxon>
        <taxon>Orbiliales</taxon>
        <taxon>Orbiliaceae</taxon>
        <taxon>Orbilia</taxon>
    </lineage>
</organism>
<evidence type="ECO:0008006" key="3">
    <source>
        <dbReference type="Google" id="ProtNLM"/>
    </source>
</evidence>
<dbReference type="Proteomes" id="UP000472727">
    <property type="component" value="Unassembled WGS sequence"/>
</dbReference>
<comment type="caution">
    <text evidence="1">The sequence shown here is derived from an EMBL/GenBank/DDBJ whole genome shotgun (WGS) entry which is preliminary data.</text>
</comment>
<gene>
    <name evidence="1" type="ORF">TWF106_010694</name>
</gene>
<reference evidence="1 2" key="1">
    <citation type="submission" date="2019-06" db="EMBL/GenBank/DDBJ databases">
        <authorList>
            <person name="Palmer J.M."/>
        </authorList>
    </citation>
    <scope>NUCLEOTIDE SEQUENCE [LARGE SCALE GENOMIC DNA]</scope>
    <source>
        <strain evidence="1 2">TWF106</strain>
    </source>
</reference>
<proteinExistence type="predicted"/>
<dbReference type="EMBL" id="WIWS01000080">
    <property type="protein sequence ID" value="KAF3210398.1"/>
    <property type="molecule type" value="Genomic_DNA"/>
</dbReference>
<evidence type="ECO:0000313" key="2">
    <source>
        <dbReference type="Proteomes" id="UP000472727"/>
    </source>
</evidence>
<protein>
    <recommendedName>
        <fullName evidence="3">Clr5 domain-containing protein</fullName>
    </recommendedName>
</protein>
<dbReference type="AlphaFoldDB" id="A0A7C8QF21"/>
<sequence>MPTSSGIVAPEDTETPLQNRLYDRQLQEFIRKHYIEERIKVKDMLVLLKTHFGVEIRGSFYHHIKKLKLRRSDSANLPLANPNRRRVKRRAFDYAGTSCDGLRLVQDLDQGVRFDTTDVGPFWFEQTNMGFIMPTPILHAPYHGKPCDSNFMNTPQHDAQLYCAETRGNLDLNAFSTVSSHQPQPDFGPESCGMMPPNYILDTEMSLLANYYRAYGAEASTSEGDISRG</sequence>